<accession>A0ABV2AUN7</accession>
<sequence length="130" mass="15031">MSSIGYNAKVVDLEEDETKNFFDKKFSVFIVATFGDGDPTESAQEFWKWIFLNKIETDLANFNYAVFGLGNSQYEHFNATGKKLFRKLKSFGANPICKLGLGDDDDDIESDFKKWKEIFFDSFKQHLKPK</sequence>
<protein>
    <recommendedName>
        <fullName evidence="2">Flavodoxin-like domain-containing protein</fullName>
    </recommendedName>
</protein>
<dbReference type="EMBL" id="JBDODL010005920">
    <property type="protein sequence ID" value="MES1923380.1"/>
    <property type="molecule type" value="Genomic_DNA"/>
</dbReference>
<keyword evidence="4" id="KW-1185">Reference proteome</keyword>
<dbReference type="Proteomes" id="UP001439008">
    <property type="component" value="Unassembled WGS sequence"/>
</dbReference>
<keyword evidence="1" id="KW-0285">Flavoprotein</keyword>
<dbReference type="InterPro" id="IPR008254">
    <property type="entry name" value="Flavodoxin/NO_synth"/>
</dbReference>
<comment type="caution">
    <text evidence="3">The sequence shown here is derived from an EMBL/GenBank/DDBJ whole genome shotgun (WGS) entry which is preliminary data.</text>
</comment>
<proteinExistence type="predicted"/>
<evidence type="ECO:0000313" key="4">
    <source>
        <dbReference type="Proteomes" id="UP001439008"/>
    </source>
</evidence>
<dbReference type="Pfam" id="PF00258">
    <property type="entry name" value="Flavodoxin_1"/>
    <property type="match status" value="1"/>
</dbReference>
<gene>
    <name evidence="3" type="ORF">MHBO_004944</name>
</gene>
<reference evidence="3 4" key="1">
    <citation type="journal article" date="2024" name="BMC Biol.">
        <title>Comparative genomics of Ascetosporea gives new insight into the evolutionary basis for animal parasitism in Rhizaria.</title>
        <authorList>
            <person name="Hiltunen Thoren M."/>
            <person name="Onut-Brannstrom I."/>
            <person name="Alfjorden A."/>
            <person name="Peckova H."/>
            <person name="Swords F."/>
            <person name="Hooper C."/>
            <person name="Holzer A.S."/>
            <person name="Bass D."/>
            <person name="Burki F."/>
        </authorList>
    </citation>
    <scope>NUCLEOTIDE SEQUENCE [LARGE SCALE GENOMIC DNA]</scope>
    <source>
        <strain evidence="3">20-A016</strain>
    </source>
</reference>
<dbReference type="SUPFAM" id="SSF52218">
    <property type="entry name" value="Flavoproteins"/>
    <property type="match status" value="1"/>
</dbReference>
<dbReference type="Gene3D" id="3.40.50.360">
    <property type="match status" value="1"/>
</dbReference>
<organism evidence="3 4">
    <name type="scientific">Bonamia ostreae</name>
    <dbReference type="NCBI Taxonomy" id="126728"/>
    <lineage>
        <taxon>Eukaryota</taxon>
        <taxon>Sar</taxon>
        <taxon>Rhizaria</taxon>
        <taxon>Endomyxa</taxon>
        <taxon>Ascetosporea</taxon>
        <taxon>Haplosporida</taxon>
        <taxon>Bonamia</taxon>
    </lineage>
</organism>
<name>A0ABV2AUN7_9EUKA</name>
<dbReference type="InterPro" id="IPR001094">
    <property type="entry name" value="Flavdoxin-like"/>
</dbReference>
<dbReference type="InterPro" id="IPR029039">
    <property type="entry name" value="Flavoprotein-like_sf"/>
</dbReference>
<evidence type="ECO:0000313" key="3">
    <source>
        <dbReference type="EMBL" id="MES1923380.1"/>
    </source>
</evidence>
<dbReference type="PANTHER" id="PTHR19384">
    <property type="entry name" value="NITRIC OXIDE SYNTHASE-RELATED"/>
    <property type="match status" value="1"/>
</dbReference>
<feature type="domain" description="Flavodoxin-like" evidence="2">
    <location>
        <begin position="1"/>
        <end position="120"/>
    </location>
</feature>
<feature type="non-terminal residue" evidence="3">
    <location>
        <position position="130"/>
    </location>
</feature>
<evidence type="ECO:0000256" key="1">
    <source>
        <dbReference type="ARBA" id="ARBA00022630"/>
    </source>
</evidence>
<evidence type="ECO:0000259" key="2">
    <source>
        <dbReference type="PROSITE" id="PS50902"/>
    </source>
</evidence>
<dbReference type="PANTHER" id="PTHR19384:SF17">
    <property type="entry name" value="NADPH--CYTOCHROME P450 REDUCTASE"/>
    <property type="match status" value="1"/>
</dbReference>
<dbReference type="PRINTS" id="PR00369">
    <property type="entry name" value="FLAVODOXIN"/>
</dbReference>
<dbReference type="PROSITE" id="PS50902">
    <property type="entry name" value="FLAVODOXIN_LIKE"/>
    <property type="match status" value="1"/>
</dbReference>